<evidence type="ECO:0000313" key="2">
    <source>
        <dbReference type="Proteomes" id="UP001189624"/>
    </source>
</evidence>
<dbReference type="Gramene" id="rna-AYBTSS11_LOCUS12100">
    <property type="protein sequence ID" value="CAJ1944786.1"/>
    <property type="gene ID" value="gene-AYBTSS11_LOCUS12100"/>
</dbReference>
<keyword evidence="2" id="KW-1185">Reference proteome</keyword>
<dbReference type="AlphaFoldDB" id="A0AA86S863"/>
<name>A0AA86S863_9FABA</name>
<protein>
    <submittedName>
        <fullName evidence="1">Uncharacterized protein</fullName>
    </submittedName>
</protein>
<gene>
    <name evidence="1" type="ORF">AYBTSS11_LOCUS12100</name>
</gene>
<proteinExistence type="predicted"/>
<evidence type="ECO:0000313" key="1">
    <source>
        <dbReference type="EMBL" id="CAJ1944786.1"/>
    </source>
</evidence>
<accession>A0AA86S863</accession>
<dbReference type="Proteomes" id="UP001189624">
    <property type="component" value="Chromosome 3"/>
</dbReference>
<reference evidence="1" key="1">
    <citation type="submission" date="2023-10" db="EMBL/GenBank/DDBJ databases">
        <authorList>
            <person name="Domelevo Entfellner J.-B."/>
        </authorList>
    </citation>
    <scope>NUCLEOTIDE SEQUENCE</scope>
</reference>
<dbReference type="EMBL" id="OY731400">
    <property type="protein sequence ID" value="CAJ1944786.1"/>
    <property type="molecule type" value="Genomic_DNA"/>
</dbReference>
<organism evidence="1 2">
    <name type="scientific">Sphenostylis stenocarpa</name>
    <dbReference type="NCBI Taxonomy" id="92480"/>
    <lineage>
        <taxon>Eukaryota</taxon>
        <taxon>Viridiplantae</taxon>
        <taxon>Streptophyta</taxon>
        <taxon>Embryophyta</taxon>
        <taxon>Tracheophyta</taxon>
        <taxon>Spermatophyta</taxon>
        <taxon>Magnoliopsida</taxon>
        <taxon>eudicotyledons</taxon>
        <taxon>Gunneridae</taxon>
        <taxon>Pentapetalae</taxon>
        <taxon>rosids</taxon>
        <taxon>fabids</taxon>
        <taxon>Fabales</taxon>
        <taxon>Fabaceae</taxon>
        <taxon>Papilionoideae</taxon>
        <taxon>50 kb inversion clade</taxon>
        <taxon>NPAAA clade</taxon>
        <taxon>indigoferoid/millettioid clade</taxon>
        <taxon>Phaseoleae</taxon>
        <taxon>Sphenostylis</taxon>
    </lineage>
</organism>
<sequence length="65" mass="7879">MDDWLRRGFGRRILYGQSFLMRPRSIRSSVRCGEHNMFYGFKLYSMKNIIGLKICVYFQQKYGMQ</sequence>